<reference evidence="2 3" key="1">
    <citation type="submission" date="2016-11" db="EMBL/GenBank/DDBJ databases">
        <authorList>
            <person name="Jaros S."/>
            <person name="Januszkiewicz K."/>
            <person name="Wedrychowicz H."/>
        </authorList>
    </citation>
    <scope>NUCLEOTIDE SEQUENCE [LARGE SCALE GENOMIC DNA]</scope>
    <source>
        <strain evidence="2 3">DSM 29431</strain>
    </source>
</reference>
<keyword evidence="3" id="KW-1185">Reference proteome</keyword>
<dbReference type="STRING" id="996342.SAMN05443551_3911"/>
<keyword evidence="1" id="KW-0812">Transmembrane</keyword>
<gene>
    <name evidence="2" type="ORF">SAMN05443551_3911</name>
</gene>
<organism evidence="2 3">
    <name type="scientific">Marivita hallyeonensis</name>
    <dbReference type="NCBI Taxonomy" id="996342"/>
    <lineage>
        <taxon>Bacteria</taxon>
        <taxon>Pseudomonadati</taxon>
        <taxon>Pseudomonadota</taxon>
        <taxon>Alphaproteobacteria</taxon>
        <taxon>Rhodobacterales</taxon>
        <taxon>Roseobacteraceae</taxon>
        <taxon>Marivita</taxon>
    </lineage>
</organism>
<feature type="transmembrane region" description="Helical" evidence="1">
    <location>
        <begin position="6"/>
        <end position="38"/>
    </location>
</feature>
<evidence type="ECO:0000313" key="3">
    <source>
        <dbReference type="Proteomes" id="UP000184221"/>
    </source>
</evidence>
<dbReference type="OrthoDB" id="5736609at2"/>
<dbReference type="AlphaFoldDB" id="A0A1M5XFB1"/>
<accession>A0A1M5XFB1</accession>
<feature type="transmembrane region" description="Helical" evidence="1">
    <location>
        <begin position="50"/>
        <end position="68"/>
    </location>
</feature>
<keyword evidence="1" id="KW-0472">Membrane</keyword>
<dbReference type="RefSeq" id="WP_072779772.1">
    <property type="nucleotide sequence ID" value="NZ_FQXC01000006.1"/>
</dbReference>
<dbReference type="EMBL" id="FQXC01000006">
    <property type="protein sequence ID" value="SHH98481.1"/>
    <property type="molecule type" value="Genomic_DNA"/>
</dbReference>
<dbReference type="Proteomes" id="UP000184221">
    <property type="component" value="Unassembled WGS sequence"/>
</dbReference>
<name>A0A1M5XFB1_9RHOB</name>
<evidence type="ECO:0000256" key="1">
    <source>
        <dbReference type="SAM" id="Phobius"/>
    </source>
</evidence>
<proteinExistence type="predicted"/>
<protein>
    <submittedName>
        <fullName evidence="2">Uncharacterized protein</fullName>
    </submittedName>
</protein>
<feature type="transmembrane region" description="Helical" evidence="1">
    <location>
        <begin position="80"/>
        <end position="100"/>
    </location>
</feature>
<keyword evidence="1" id="KW-1133">Transmembrane helix</keyword>
<evidence type="ECO:0000313" key="2">
    <source>
        <dbReference type="EMBL" id="SHH98481.1"/>
    </source>
</evidence>
<sequence length="108" mass="11610">MTAGYFLLLSAVLHVIGSFLSGFTTVGLFLLFPAALYTAFFFGLRRGLDWVAWLALVCMLGGMAGTVLELTKASSVSGWILWGILAADFCAAVLLGRMIWTKVAARQS</sequence>